<keyword evidence="4" id="KW-1003">Cell membrane</keyword>
<dbReference type="InterPro" id="IPR047817">
    <property type="entry name" value="ABC2_TM_bact-type"/>
</dbReference>
<evidence type="ECO:0000313" key="11">
    <source>
        <dbReference type="Proteomes" id="UP001232163"/>
    </source>
</evidence>
<evidence type="ECO:0000256" key="6">
    <source>
        <dbReference type="ARBA" id="ARBA00022989"/>
    </source>
</evidence>
<dbReference type="PROSITE" id="PS51012">
    <property type="entry name" value="ABC_TM2"/>
    <property type="match status" value="1"/>
</dbReference>
<feature type="transmembrane region" description="Helical" evidence="8">
    <location>
        <begin position="350"/>
        <end position="370"/>
    </location>
</feature>
<organism evidence="10 11">
    <name type="scientific">Deinococcus enclensis</name>
    <dbReference type="NCBI Taxonomy" id="1049582"/>
    <lineage>
        <taxon>Bacteria</taxon>
        <taxon>Thermotogati</taxon>
        <taxon>Deinococcota</taxon>
        <taxon>Deinococci</taxon>
        <taxon>Deinococcales</taxon>
        <taxon>Deinococcaceae</taxon>
        <taxon>Deinococcus</taxon>
    </lineage>
</organism>
<keyword evidence="6 8" id="KW-1133">Transmembrane helix</keyword>
<feature type="transmembrane region" description="Helical" evidence="8">
    <location>
        <begin position="181"/>
        <end position="206"/>
    </location>
</feature>
<dbReference type="InterPro" id="IPR013525">
    <property type="entry name" value="ABC2_TM"/>
</dbReference>
<protein>
    <submittedName>
        <fullName evidence="10">ABC-2 type transport system permease protein</fullName>
    </submittedName>
</protein>
<dbReference type="EMBL" id="JAURUR010000024">
    <property type="protein sequence ID" value="MDP9766339.1"/>
    <property type="molecule type" value="Genomic_DNA"/>
</dbReference>
<accession>A0ABT9MIC8</accession>
<keyword evidence="5 8" id="KW-0812">Transmembrane</keyword>
<feature type="transmembrane region" description="Helical" evidence="8">
    <location>
        <begin position="295"/>
        <end position="314"/>
    </location>
</feature>
<feature type="transmembrane region" description="Helical" evidence="8">
    <location>
        <begin position="27"/>
        <end position="47"/>
    </location>
</feature>
<comment type="similarity">
    <text evidence="2">Belongs to the ABC-2 integral membrane protein family.</text>
</comment>
<dbReference type="RefSeq" id="WP_307469473.1">
    <property type="nucleotide sequence ID" value="NZ_JAURUR010000024.1"/>
</dbReference>
<evidence type="ECO:0000259" key="9">
    <source>
        <dbReference type="PROSITE" id="PS51012"/>
    </source>
</evidence>
<gene>
    <name evidence="10" type="ORF">QO006_003804</name>
</gene>
<evidence type="ECO:0000256" key="3">
    <source>
        <dbReference type="ARBA" id="ARBA00022448"/>
    </source>
</evidence>
<dbReference type="PANTHER" id="PTHR30294">
    <property type="entry name" value="MEMBRANE COMPONENT OF ABC TRANSPORTER YHHJ-RELATED"/>
    <property type="match status" value="1"/>
</dbReference>
<keyword evidence="11" id="KW-1185">Reference proteome</keyword>
<reference evidence="10 11" key="1">
    <citation type="submission" date="2023-07" db="EMBL/GenBank/DDBJ databases">
        <title>Genomic Encyclopedia of Type Strains, Phase IV (KMG-IV): sequencing the most valuable type-strain genomes for metagenomic binning, comparative biology and taxonomic classification.</title>
        <authorList>
            <person name="Goeker M."/>
        </authorList>
    </citation>
    <scope>NUCLEOTIDE SEQUENCE [LARGE SCALE GENOMIC DNA]</scope>
    <source>
        <strain evidence="10 11">NIO-1023</strain>
    </source>
</reference>
<feature type="transmembrane region" description="Helical" evidence="8">
    <location>
        <begin position="232"/>
        <end position="254"/>
    </location>
</feature>
<feature type="domain" description="ABC transmembrane type-2" evidence="9">
    <location>
        <begin position="142"/>
        <end position="375"/>
    </location>
</feature>
<evidence type="ECO:0000256" key="4">
    <source>
        <dbReference type="ARBA" id="ARBA00022475"/>
    </source>
</evidence>
<feature type="transmembrane region" description="Helical" evidence="8">
    <location>
        <begin position="260"/>
        <end position="283"/>
    </location>
</feature>
<evidence type="ECO:0000313" key="10">
    <source>
        <dbReference type="EMBL" id="MDP9766339.1"/>
    </source>
</evidence>
<evidence type="ECO:0000256" key="2">
    <source>
        <dbReference type="ARBA" id="ARBA00007783"/>
    </source>
</evidence>
<evidence type="ECO:0000256" key="1">
    <source>
        <dbReference type="ARBA" id="ARBA00004651"/>
    </source>
</evidence>
<dbReference type="PANTHER" id="PTHR30294:SF29">
    <property type="entry name" value="MULTIDRUG ABC TRANSPORTER PERMEASE YBHS-RELATED"/>
    <property type="match status" value="1"/>
</dbReference>
<sequence>MTATSRPLDRILGIARKEFLHVRRDAVLPRLIVLLPVVMLLLFGYALNTNVKDIRLGVVDLARDRVSERILRNYAAEDRFELRPYPTREAALEAARAGTVRAILEIPAGALAAARAQEPVPYTVFVDGSDPTFAAQVRAASAAATQDSLAALGAVRAATGTLSVPVRPTLETLYNPDNRSAVYMVPGLSGLILTLICVMLTALAIVRERETGTIEALIATPVRPHEVILGKLLPYFAFGALDAALVLTIGHWLFGVPLAGSVGLLTLAALLFVLGNLGLGILISTVAGTQPQAMFATIAIIVPSIFLSGFLLPLEGLNRFFAGLSYGVPLRYYLQAVRGIMLRGTDAQQLQLPLTGLAVFAVITLTLASLRFRKTL</sequence>
<evidence type="ECO:0000256" key="8">
    <source>
        <dbReference type="SAM" id="Phobius"/>
    </source>
</evidence>
<dbReference type="Proteomes" id="UP001232163">
    <property type="component" value="Unassembled WGS sequence"/>
</dbReference>
<keyword evidence="3" id="KW-0813">Transport</keyword>
<evidence type="ECO:0000256" key="7">
    <source>
        <dbReference type="ARBA" id="ARBA00023136"/>
    </source>
</evidence>
<comment type="subcellular location">
    <subcellularLocation>
        <location evidence="1">Cell membrane</location>
        <topology evidence="1">Multi-pass membrane protein</topology>
    </subcellularLocation>
</comment>
<evidence type="ECO:0000256" key="5">
    <source>
        <dbReference type="ARBA" id="ARBA00022692"/>
    </source>
</evidence>
<dbReference type="Pfam" id="PF12698">
    <property type="entry name" value="ABC2_membrane_3"/>
    <property type="match status" value="1"/>
</dbReference>
<proteinExistence type="inferred from homology"/>
<keyword evidence="7 8" id="KW-0472">Membrane</keyword>
<comment type="caution">
    <text evidence="10">The sequence shown here is derived from an EMBL/GenBank/DDBJ whole genome shotgun (WGS) entry which is preliminary data.</text>
</comment>
<name>A0ABT9MIC8_9DEIO</name>
<dbReference type="InterPro" id="IPR051449">
    <property type="entry name" value="ABC-2_transporter_component"/>
</dbReference>